<comment type="similarity">
    <text evidence="13">Belongs to the cholesterol 7-desaturase family.</text>
</comment>
<evidence type="ECO:0000256" key="7">
    <source>
        <dbReference type="ARBA" id="ARBA00022989"/>
    </source>
</evidence>
<dbReference type="OrthoDB" id="426882at2759"/>
<comment type="pathway">
    <text evidence="12">Steroid hormone biosynthesis; dafachronic acid biosynthesis.</text>
</comment>
<comment type="cofactor">
    <cofactor evidence="1">
        <name>Fe cation</name>
        <dbReference type="ChEBI" id="CHEBI:24875"/>
    </cofactor>
</comment>
<name>A0A0C2GSM6_9BILA</name>
<dbReference type="CDD" id="cd03469">
    <property type="entry name" value="Rieske_RO_Alpha_N"/>
    <property type="match status" value="1"/>
</dbReference>
<dbReference type="Pfam" id="PF00355">
    <property type="entry name" value="Rieske"/>
    <property type="match status" value="1"/>
</dbReference>
<proteinExistence type="inferred from homology"/>
<reference evidence="19 20" key="1">
    <citation type="submission" date="2013-12" db="EMBL/GenBank/DDBJ databases">
        <title>Draft genome of the parsitic nematode Ancylostoma duodenale.</title>
        <authorList>
            <person name="Mitreva M."/>
        </authorList>
    </citation>
    <scope>NUCLEOTIDE SEQUENCE [LARGE SCALE GENOMIC DNA]</scope>
    <source>
        <strain evidence="19 20">Zhejiang</strain>
    </source>
</reference>
<dbReference type="InterPro" id="IPR036922">
    <property type="entry name" value="Rieske_2Fe-2S_sf"/>
</dbReference>
<evidence type="ECO:0000256" key="10">
    <source>
        <dbReference type="ARBA" id="ARBA00023014"/>
    </source>
</evidence>
<dbReference type="Proteomes" id="UP000054047">
    <property type="component" value="Unassembled WGS sequence"/>
</dbReference>
<dbReference type="InterPro" id="IPR050584">
    <property type="entry name" value="Cholesterol_7-desaturase"/>
</dbReference>
<feature type="transmembrane region" description="Helical" evidence="17">
    <location>
        <begin position="6"/>
        <end position="26"/>
    </location>
</feature>
<evidence type="ECO:0000256" key="13">
    <source>
        <dbReference type="ARBA" id="ARBA00025729"/>
    </source>
</evidence>
<evidence type="ECO:0000256" key="4">
    <source>
        <dbReference type="ARBA" id="ARBA00022692"/>
    </source>
</evidence>
<dbReference type="GO" id="GO:0051537">
    <property type="term" value="F:2 iron, 2 sulfur cluster binding"/>
    <property type="evidence" value="ECO:0007669"/>
    <property type="project" value="UniProtKB-KW"/>
</dbReference>
<dbReference type="InterPro" id="IPR045605">
    <property type="entry name" value="KshA-like_C"/>
</dbReference>
<evidence type="ECO:0000256" key="11">
    <source>
        <dbReference type="ARBA" id="ARBA00023136"/>
    </source>
</evidence>
<keyword evidence="5" id="KW-0001">2Fe-2S</keyword>
<sequence length="421" mass="48608">MNMTALMISIAVAILLTILYAIYYALRPCNRIKKLGDLGLFLGDPQLKGVYRERQITRLAKLRRIGELPPVYPNGWYCIAESDEIKPKCIKEVTIFGQFLTLVRSETGQVHLIDSYCPHLGANFNVGGKVVDDNCVQCPFHGWVFSAETGKCTRIPYDNGTIPEQAKVAVWPVLERNQHIYVWYHCDGHDPEWDIPEFDEITNGEWKYGGRTEHEIMCHCQEIPENGADIAHLNYLHLSGPNRGNNLFNIDLDNTNPLVRHTWDGKWAPQTGENAHVSVMHLDQYMTIAGFRIPLTDSHLRAEQHGPGIVHMLFDFGILGRGVVLQHVTPQEPLQQLVRFKLYSTVPRWFAKFFLISEANQFERDIWVWSNKKYIKSPILVRNDGPIQKHRRWYSQFYKENSPRLLPNGELSNRPKSVYDW</sequence>
<comment type="subcellular location">
    <subcellularLocation>
        <location evidence="2">Membrane</location>
    </subcellularLocation>
</comment>
<evidence type="ECO:0000256" key="9">
    <source>
        <dbReference type="ARBA" id="ARBA00023004"/>
    </source>
</evidence>
<dbReference type="GO" id="GO:0046872">
    <property type="term" value="F:metal ion binding"/>
    <property type="evidence" value="ECO:0007669"/>
    <property type="project" value="UniProtKB-KW"/>
</dbReference>
<feature type="domain" description="Rieske" evidence="18">
    <location>
        <begin position="76"/>
        <end position="182"/>
    </location>
</feature>
<evidence type="ECO:0000256" key="2">
    <source>
        <dbReference type="ARBA" id="ARBA00004370"/>
    </source>
</evidence>
<comment type="catalytic activity">
    <reaction evidence="16">
        <text>cholesterol + NADPH + O2 + H(+) = 7-dehydrocholesterol + NADP(+) + 2 H2O</text>
        <dbReference type="Rhea" id="RHEA:45024"/>
        <dbReference type="ChEBI" id="CHEBI:15377"/>
        <dbReference type="ChEBI" id="CHEBI:15378"/>
        <dbReference type="ChEBI" id="CHEBI:15379"/>
        <dbReference type="ChEBI" id="CHEBI:16113"/>
        <dbReference type="ChEBI" id="CHEBI:17759"/>
        <dbReference type="ChEBI" id="CHEBI:57783"/>
        <dbReference type="ChEBI" id="CHEBI:58349"/>
        <dbReference type="EC" id="1.14.19.21"/>
    </reaction>
    <physiologicalReaction direction="left-to-right" evidence="16">
        <dbReference type="Rhea" id="RHEA:45025"/>
    </physiologicalReaction>
</comment>
<evidence type="ECO:0000256" key="8">
    <source>
        <dbReference type="ARBA" id="ARBA00023002"/>
    </source>
</evidence>
<evidence type="ECO:0000256" key="5">
    <source>
        <dbReference type="ARBA" id="ARBA00022714"/>
    </source>
</evidence>
<keyword evidence="10" id="KW-0411">Iron-sulfur</keyword>
<evidence type="ECO:0000313" key="20">
    <source>
        <dbReference type="Proteomes" id="UP000054047"/>
    </source>
</evidence>
<dbReference type="AlphaFoldDB" id="A0A0C2GSM6"/>
<dbReference type="PROSITE" id="PS51296">
    <property type="entry name" value="RIESKE"/>
    <property type="match status" value="1"/>
</dbReference>
<evidence type="ECO:0000256" key="3">
    <source>
        <dbReference type="ARBA" id="ARBA00004972"/>
    </source>
</evidence>
<dbReference type="GO" id="GO:0008203">
    <property type="term" value="P:cholesterol metabolic process"/>
    <property type="evidence" value="ECO:0007669"/>
    <property type="project" value="InterPro"/>
</dbReference>
<organism evidence="19 20">
    <name type="scientific">Ancylostoma duodenale</name>
    <dbReference type="NCBI Taxonomy" id="51022"/>
    <lineage>
        <taxon>Eukaryota</taxon>
        <taxon>Metazoa</taxon>
        <taxon>Ecdysozoa</taxon>
        <taxon>Nematoda</taxon>
        <taxon>Chromadorea</taxon>
        <taxon>Rhabditida</taxon>
        <taxon>Rhabditina</taxon>
        <taxon>Rhabditomorpha</taxon>
        <taxon>Strongyloidea</taxon>
        <taxon>Ancylostomatidae</taxon>
        <taxon>Ancylostomatinae</taxon>
        <taxon>Ancylostoma</taxon>
    </lineage>
</organism>
<dbReference type="UniPathway" id="UPA01020"/>
<dbReference type="EC" id="1.14.19.21" evidence="14"/>
<dbReference type="PANTHER" id="PTHR21266:SF32">
    <property type="entry name" value="CHOLESTEROL 7-DESATURASE NVD"/>
    <property type="match status" value="1"/>
</dbReference>
<dbReference type="Pfam" id="PF19298">
    <property type="entry name" value="KshA_C"/>
    <property type="match status" value="1"/>
</dbReference>
<evidence type="ECO:0000313" key="19">
    <source>
        <dbReference type="EMBL" id="KIH60101.1"/>
    </source>
</evidence>
<gene>
    <name evidence="19" type="ORF">ANCDUO_09654</name>
</gene>
<protein>
    <recommendedName>
        <fullName evidence="14">cholesterol 7-desaturase</fullName>
        <ecNumber evidence="14">1.14.19.21</ecNumber>
    </recommendedName>
</protein>
<evidence type="ECO:0000256" key="12">
    <source>
        <dbReference type="ARBA" id="ARBA00025712"/>
    </source>
</evidence>
<keyword evidence="11 17" id="KW-0472">Membrane</keyword>
<evidence type="ECO:0000256" key="15">
    <source>
        <dbReference type="ARBA" id="ARBA00047853"/>
    </source>
</evidence>
<keyword evidence="20" id="KW-1185">Reference proteome</keyword>
<comment type="catalytic activity">
    <reaction evidence="15">
        <text>cholesterol + NADH + O2 + H(+) = 7-dehydrocholesterol + NAD(+) + 2 H2O</text>
        <dbReference type="Rhea" id="RHEA:51644"/>
        <dbReference type="ChEBI" id="CHEBI:15377"/>
        <dbReference type="ChEBI" id="CHEBI:15378"/>
        <dbReference type="ChEBI" id="CHEBI:15379"/>
        <dbReference type="ChEBI" id="CHEBI:16113"/>
        <dbReference type="ChEBI" id="CHEBI:17759"/>
        <dbReference type="ChEBI" id="CHEBI:57540"/>
        <dbReference type="ChEBI" id="CHEBI:57945"/>
        <dbReference type="EC" id="1.14.19.21"/>
    </reaction>
    <physiologicalReaction direction="left-to-right" evidence="15">
        <dbReference type="Rhea" id="RHEA:51645"/>
    </physiologicalReaction>
</comment>
<dbReference type="PANTHER" id="PTHR21266">
    <property type="entry name" value="IRON-SULFUR DOMAIN CONTAINING PROTEIN"/>
    <property type="match status" value="1"/>
</dbReference>
<accession>A0A0C2GSM6</accession>
<dbReference type="SUPFAM" id="SSF55961">
    <property type="entry name" value="Bet v1-like"/>
    <property type="match status" value="1"/>
</dbReference>
<comment type="pathway">
    <text evidence="3">Hormone biosynthesis.</text>
</comment>
<dbReference type="SUPFAM" id="SSF50022">
    <property type="entry name" value="ISP domain"/>
    <property type="match status" value="1"/>
</dbReference>
<evidence type="ECO:0000256" key="17">
    <source>
        <dbReference type="SAM" id="Phobius"/>
    </source>
</evidence>
<evidence type="ECO:0000256" key="14">
    <source>
        <dbReference type="ARBA" id="ARBA00026095"/>
    </source>
</evidence>
<keyword evidence="4 17" id="KW-0812">Transmembrane</keyword>
<keyword evidence="6" id="KW-0479">Metal-binding</keyword>
<dbReference type="GO" id="GO:0170056">
    <property type="term" value="F:cholesterol 7-desaturase [NAD(P)H] activity"/>
    <property type="evidence" value="ECO:0007669"/>
    <property type="project" value="UniProtKB-EC"/>
</dbReference>
<dbReference type="GO" id="GO:0016020">
    <property type="term" value="C:membrane"/>
    <property type="evidence" value="ECO:0007669"/>
    <property type="project" value="UniProtKB-SubCell"/>
</dbReference>
<evidence type="ECO:0000256" key="6">
    <source>
        <dbReference type="ARBA" id="ARBA00022723"/>
    </source>
</evidence>
<dbReference type="EMBL" id="KN731282">
    <property type="protein sequence ID" value="KIH60101.1"/>
    <property type="molecule type" value="Genomic_DNA"/>
</dbReference>
<evidence type="ECO:0000256" key="16">
    <source>
        <dbReference type="ARBA" id="ARBA00049548"/>
    </source>
</evidence>
<keyword evidence="7 17" id="KW-1133">Transmembrane helix</keyword>
<keyword evidence="8" id="KW-0560">Oxidoreductase</keyword>
<dbReference type="Gene3D" id="3.90.380.10">
    <property type="entry name" value="Naphthalene 1,2-dioxygenase Alpha Subunit, Chain A, domain 1"/>
    <property type="match status" value="1"/>
</dbReference>
<dbReference type="Gene3D" id="2.102.10.10">
    <property type="entry name" value="Rieske [2Fe-2S] iron-sulphur domain"/>
    <property type="match status" value="1"/>
</dbReference>
<dbReference type="InterPro" id="IPR017941">
    <property type="entry name" value="Rieske_2Fe-2S"/>
</dbReference>
<evidence type="ECO:0000259" key="18">
    <source>
        <dbReference type="PROSITE" id="PS51296"/>
    </source>
</evidence>
<dbReference type="GO" id="GO:0005737">
    <property type="term" value="C:cytoplasm"/>
    <property type="evidence" value="ECO:0007669"/>
    <property type="project" value="TreeGrafter"/>
</dbReference>
<evidence type="ECO:0000256" key="1">
    <source>
        <dbReference type="ARBA" id="ARBA00001962"/>
    </source>
</evidence>
<keyword evidence="9" id="KW-0408">Iron</keyword>